<evidence type="ECO:0000313" key="4">
    <source>
        <dbReference type="Proteomes" id="UP000377595"/>
    </source>
</evidence>
<keyword evidence="4" id="KW-1185">Reference proteome</keyword>
<dbReference type="AlphaFoldDB" id="A0A5M3XLW8"/>
<dbReference type="RefSeq" id="WP_155347197.1">
    <property type="nucleotide sequence ID" value="NZ_BAAAHM010000002.1"/>
</dbReference>
<comment type="caution">
    <text evidence="3">The sequence shown here is derived from an EMBL/GenBank/DDBJ whole genome shotgun (WGS) entry which is preliminary data.</text>
</comment>
<keyword evidence="1" id="KW-0812">Transmembrane</keyword>
<dbReference type="NCBIfam" id="NF047864">
    <property type="entry name" value="CBU_0592_membra"/>
    <property type="match status" value="1"/>
</dbReference>
<dbReference type="EMBL" id="BLAF01000029">
    <property type="protein sequence ID" value="GES22244.1"/>
    <property type="molecule type" value="Genomic_DNA"/>
</dbReference>
<keyword evidence="1" id="KW-1133">Transmembrane helix</keyword>
<accession>A0A5M3XLW8</accession>
<name>A0A5M3XLW8_9ACTN</name>
<sequence>MSTFITILGTGGAIALLIGYGMVSSSRLSGDGLAYQAINLGGALALAINSGYHGAWPSAILNVIWTAIGALAVGKFIAKRAAARTAKGA</sequence>
<feature type="domain" description="CBU-0592-like" evidence="2">
    <location>
        <begin position="6"/>
        <end position="80"/>
    </location>
</feature>
<proteinExistence type="predicted"/>
<reference evidence="3 4" key="1">
    <citation type="submission" date="2019-10" db="EMBL/GenBank/DDBJ databases">
        <title>Whole genome shotgun sequence of Acrocarpospora pleiomorpha NBRC 16267.</title>
        <authorList>
            <person name="Ichikawa N."/>
            <person name="Kimura A."/>
            <person name="Kitahashi Y."/>
            <person name="Komaki H."/>
            <person name="Oguchi A."/>
        </authorList>
    </citation>
    <scope>NUCLEOTIDE SEQUENCE [LARGE SCALE GENOMIC DNA]</scope>
    <source>
        <strain evidence="3 4">NBRC 16267</strain>
    </source>
</reference>
<evidence type="ECO:0000256" key="1">
    <source>
        <dbReference type="SAM" id="Phobius"/>
    </source>
</evidence>
<dbReference type="Pfam" id="PF26604">
    <property type="entry name" value="CBU_0592"/>
    <property type="match status" value="1"/>
</dbReference>
<evidence type="ECO:0000313" key="3">
    <source>
        <dbReference type="EMBL" id="GES22244.1"/>
    </source>
</evidence>
<feature type="transmembrane region" description="Helical" evidence="1">
    <location>
        <begin position="6"/>
        <end position="23"/>
    </location>
</feature>
<keyword evidence="1" id="KW-0472">Membrane</keyword>
<dbReference type="InterPro" id="IPR058058">
    <property type="entry name" value="CBU_0592-like"/>
</dbReference>
<protein>
    <recommendedName>
        <fullName evidence="2">CBU-0592-like domain-containing protein</fullName>
    </recommendedName>
</protein>
<feature type="transmembrane region" description="Helical" evidence="1">
    <location>
        <begin position="59"/>
        <end position="78"/>
    </location>
</feature>
<dbReference type="Proteomes" id="UP000377595">
    <property type="component" value="Unassembled WGS sequence"/>
</dbReference>
<evidence type="ECO:0000259" key="2">
    <source>
        <dbReference type="Pfam" id="PF26604"/>
    </source>
</evidence>
<organism evidence="3 4">
    <name type="scientific">Acrocarpospora pleiomorpha</name>
    <dbReference type="NCBI Taxonomy" id="90975"/>
    <lineage>
        <taxon>Bacteria</taxon>
        <taxon>Bacillati</taxon>
        <taxon>Actinomycetota</taxon>
        <taxon>Actinomycetes</taxon>
        <taxon>Streptosporangiales</taxon>
        <taxon>Streptosporangiaceae</taxon>
        <taxon>Acrocarpospora</taxon>
    </lineage>
</organism>
<gene>
    <name evidence="3" type="ORF">Aple_051410</name>
</gene>